<reference evidence="5" key="1">
    <citation type="submission" date="2016-12" db="EMBL/GenBank/DDBJ databases">
        <authorList>
            <person name="Varghese N."/>
            <person name="Submissions S."/>
        </authorList>
    </citation>
    <scope>NUCLEOTIDE SEQUENCE [LARGE SCALE GENOMIC DNA]</scope>
    <source>
        <strain evidence="5">DSM 25035</strain>
    </source>
</reference>
<name>A0A1M7ZGD4_9BACT</name>
<dbReference type="SUPFAM" id="SSF46689">
    <property type="entry name" value="Homeodomain-like"/>
    <property type="match status" value="1"/>
</dbReference>
<evidence type="ECO:0000313" key="5">
    <source>
        <dbReference type="Proteomes" id="UP000184609"/>
    </source>
</evidence>
<dbReference type="Proteomes" id="UP000184609">
    <property type="component" value="Unassembled WGS sequence"/>
</dbReference>
<dbReference type="AlphaFoldDB" id="A0A1M7ZGD4"/>
<dbReference type="PANTHER" id="PTHR43479">
    <property type="entry name" value="ACREF/ENVCD OPERON REPRESSOR-RELATED"/>
    <property type="match status" value="1"/>
</dbReference>
<evidence type="ECO:0000259" key="3">
    <source>
        <dbReference type="PROSITE" id="PS50977"/>
    </source>
</evidence>
<proteinExistence type="predicted"/>
<dbReference type="PANTHER" id="PTHR43479:SF11">
    <property type="entry name" value="ACREF_ENVCD OPERON REPRESSOR-RELATED"/>
    <property type="match status" value="1"/>
</dbReference>
<dbReference type="InterPro" id="IPR009057">
    <property type="entry name" value="Homeodomain-like_sf"/>
</dbReference>
<dbReference type="Pfam" id="PF00440">
    <property type="entry name" value="TetR_N"/>
    <property type="match status" value="1"/>
</dbReference>
<dbReference type="InterPro" id="IPR050624">
    <property type="entry name" value="HTH-type_Tx_Regulator"/>
</dbReference>
<keyword evidence="5" id="KW-1185">Reference proteome</keyword>
<gene>
    <name evidence="4" type="ORF">SAMN04488108_3035</name>
</gene>
<evidence type="ECO:0000313" key="4">
    <source>
        <dbReference type="EMBL" id="SHO63869.1"/>
    </source>
</evidence>
<keyword evidence="1 2" id="KW-0238">DNA-binding</keyword>
<sequence length="192" mass="22548">METLQEKRISIIKSGMELINEHGFHGCPISQVAKKAGVAAGTIYTYFENKEDMIYGIFKEVIQKQYEAVASKDKPELPFQERFFKFWENISEFYFQNPEIQGFLDQFLKSPYNTEEVHRENPLWFEWTENFYLDGIRQGAIKDINPIILKILVNESAHSLAKVKRNFGQKLEKKNVDFSSYPFMIWDAIKAN</sequence>
<dbReference type="RefSeq" id="WP_073572859.1">
    <property type="nucleotide sequence ID" value="NZ_FRXN01000004.1"/>
</dbReference>
<dbReference type="PROSITE" id="PS50977">
    <property type="entry name" value="HTH_TETR_2"/>
    <property type="match status" value="1"/>
</dbReference>
<accession>A0A1M7ZGD4</accession>
<organism evidence="4 5">
    <name type="scientific">Algoriphagus zhangzhouensis</name>
    <dbReference type="NCBI Taxonomy" id="1073327"/>
    <lineage>
        <taxon>Bacteria</taxon>
        <taxon>Pseudomonadati</taxon>
        <taxon>Bacteroidota</taxon>
        <taxon>Cytophagia</taxon>
        <taxon>Cytophagales</taxon>
        <taxon>Cyclobacteriaceae</taxon>
        <taxon>Algoriphagus</taxon>
    </lineage>
</organism>
<protein>
    <submittedName>
        <fullName evidence="4">Transcriptional regulator, TetR family</fullName>
    </submittedName>
</protein>
<dbReference type="Gene3D" id="1.10.357.10">
    <property type="entry name" value="Tetracycline Repressor, domain 2"/>
    <property type="match status" value="1"/>
</dbReference>
<feature type="DNA-binding region" description="H-T-H motif" evidence="2">
    <location>
        <begin position="28"/>
        <end position="47"/>
    </location>
</feature>
<dbReference type="OrthoDB" id="6430772at2"/>
<evidence type="ECO:0000256" key="1">
    <source>
        <dbReference type="ARBA" id="ARBA00023125"/>
    </source>
</evidence>
<dbReference type="PRINTS" id="PR00455">
    <property type="entry name" value="HTHTETR"/>
</dbReference>
<evidence type="ECO:0000256" key="2">
    <source>
        <dbReference type="PROSITE-ProRule" id="PRU00335"/>
    </source>
</evidence>
<dbReference type="InterPro" id="IPR001647">
    <property type="entry name" value="HTH_TetR"/>
</dbReference>
<dbReference type="GO" id="GO:0003677">
    <property type="term" value="F:DNA binding"/>
    <property type="evidence" value="ECO:0007669"/>
    <property type="project" value="UniProtKB-UniRule"/>
</dbReference>
<dbReference type="EMBL" id="FRXN01000004">
    <property type="protein sequence ID" value="SHO63869.1"/>
    <property type="molecule type" value="Genomic_DNA"/>
</dbReference>
<feature type="domain" description="HTH tetR-type" evidence="3">
    <location>
        <begin position="5"/>
        <end position="65"/>
    </location>
</feature>
<dbReference type="InterPro" id="IPR054422">
    <property type="entry name" value="TetR-like_HI_0893_C"/>
</dbReference>
<dbReference type="STRING" id="1073327.SAMN04488108_3035"/>
<dbReference type="Pfam" id="PF22604">
    <property type="entry name" value="TetR_HI_0893_C"/>
    <property type="match status" value="1"/>
</dbReference>